<dbReference type="Proteomes" id="UP000694422">
    <property type="component" value="Unplaced"/>
</dbReference>
<organism evidence="2 3">
    <name type="scientific">Spermophilus dauricus</name>
    <name type="common">Daurian ground squirrel</name>
    <dbReference type="NCBI Taxonomy" id="99837"/>
    <lineage>
        <taxon>Eukaryota</taxon>
        <taxon>Metazoa</taxon>
        <taxon>Chordata</taxon>
        <taxon>Craniata</taxon>
        <taxon>Vertebrata</taxon>
        <taxon>Euteleostomi</taxon>
        <taxon>Mammalia</taxon>
        <taxon>Eutheria</taxon>
        <taxon>Euarchontoglires</taxon>
        <taxon>Glires</taxon>
        <taxon>Rodentia</taxon>
        <taxon>Sciuromorpha</taxon>
        <taxon>Sciuridae</taxon>
        <taxon>Xerinae</taxon>
        <taxon>Marmotini</taxon>
        <taxon>Spermophilus</taxon>
    </lineage>
</organism>
<evidence type="ECO:0000313" key="3">
    <source>
        <dbReference type="Proteomes" id="UP000694422"/>
    </source>
</evidence>
<feature type="region of interest" description="Disordered" evidence="1">
    <location>
        <begin position="30"/>
        <end position="58"/>
    </location>
</feature>
<reference evidence="2" key="2">
    <citation type="submission" date="2025-09" db="UniProtKB">
        <authorList>
            <consortium name="Ensembl"/>
        </authorList>
    </citation>
    <scope>IDENTIFICATION</scope>
</reference>
<evidence type="ECO:0000313" key="2">
    <source>
        <dbReference type="Ensembl" id="ENSSDAP00000008907.1"/>
    </source>
</evidence>
<sequence>LRPLVPDCREAASWAAVARRAQATSATQLLFRGPQAPSMTGQPGPGHGKKLGHRGVDASGETTYKKVRSYSSWWAGWEHAVPRPSVSTLAHGSGVGVIPGCGPGKGWA</sequence>
<protein>
    <submittedName>
        <fullName evidence="2">Uncharacterized protein</fullName>
    </submittedName>
</protein>
<name>A0A8C9PD24_SPEDA</name>
<keyword evidence="3" id="KW-1185">Reference proteome</keyword>
<dbReference type="Ensembl" id="ENSSDAT00000010115.1">
    <property type="protein sequence ID" value="ENSSDAP00000008907.1"/>
    <property type="gene ID" value="ENSSDAG00000008119.1"/>
</dbReference>
<proteinExistence type="predicted"/>
<accession>A0A8C9PD24</accession>
<reference evidence="2" key="1">
    <citation type="submission" date="2025-08" db="UniProtKB">
        <authorList>
            <consortium name="Ensembl"/>
        </authorList>
    </citation>
    <scope>IDENTIFICATION</scope>
</reference>
<dbReference type="AlphaFoldDB" id="A0A8C9PD24"/>
<evidence type="ECO:0000256" key="1">
    <source>
        <dbReference type="SAM" id="MobiDB-lite"/>
    </source>
</evidence>